<dbReference type="AlphaFoldDB" id="A0A1C4FYW2"/>
<evidence type="ECO:0000313" key="1">
    <source>
        <dbReference type="EMBL" id="SCC60701.1"/>
    </source>
</evidence>
<gene>
    <name evidence="1" type="ORF">BTT61001_04925</name>
</gene>
<dbReference type="InterPro" id="IPR025041">
    <property type="entry name" value="DUF3983"/>
</dbReference>
<reference evidence="1 2" key="1">
    <citation type="submission" date="2016-08" db="EMBL/GenBank/DDBJ databases">
        <authorList>
            <person name="Seilhamer J.J."/>
        </authorList>
    </citation>
    <scope>NUCLEOTIDE SEQUENCE [LARGE SCALE GENOMIC DNA]</scope>
    <source>
        <strain evidence="1 2">IEBC_T61001</strain>
    </source>
</reference>
<dbReference type="RefSeq" id="WP_002138060.1">
    <property type="nucleotide sequence ID" value="NZ_FMBI01000039.1"/>
</dbReference>
<accession>A0A1C4FYW2</accession>
<sequence>MSKLKKKKTRKAIARRAKSFEKYRVKSAWRNIFVQAGILK</sequence>
<evidence type="ECO:0008006" key="3">
    <source>
        <dbReference type="Google" id="ProtNLM"/>
    </source>
</evidence>
<evidence type="ECO:0000313" key="2">
    <source>
        <dbReference type="Proteomes" id="UP000195991"/>
    </source>
</evidence>
<name>A0A1C4FYW2_BACTU</name>
<dbReference type="Proteomes" id="UP000195991">
    <property type="component" value="Unassembled WGS sequence"/>
</dbReference>
<organism evidence="1 2">
    <name type="scientific">Bacillus thuringiensis</name>
    <dbReference type="NCBI Taxonomy" id="1428"/>
    <lineage>
        <taxon>Bacteria</taxon>
        <taxon>Bacillati</taxon>
        <taxon>Bacillota</taxon>
        <taxon>Bacilli</taxon>
        <taxon>Bacillales</taxon>
        <taxon>Bacillaceae</taxon>
        <taxon>Bacillus</taxon>
        <taxon>Bacillus cereus group</taxon>
    </lineage>
</organism>
<dbReference type="EMBL" id="FMBI01000039">
    <property type="protein sequence ID" value="SCC60701.1"/>
    <property type="molecule type" value="Genomic_DNA"/>
</dbReference>
<proteinExistence type="predicted"/>
<dbReference type="Pfam" id="PF13137">
    <property type="entry name" value="DUF3983"/>
    <property type="match status" value="1"/>
</dbReference>
<protein>
    <recommendedName>
        <fullName evidence="3">DUF3983 domain-containing protein</fullName>
    </recommendedName>
</protein>